<evidence type="ECO:0000313" key="2">
    <source>
        <dbReference type="EMBL" id="MFD2567539.1"/>
    </source>
</evidence>
<protein>
    <recommendedName>
        <fullName evidence="4">Lipoprotein</fullName>
    </recommendedName>
</protein>
<dbReference type="RefSeq" id="WP_379666249.1">
    <property type="nucleotide sequence ID" value="NZ_JBHULH010000004.1"/>
</dbReference>
<sequence length="191" mass="22013">MKKLILLAFCSLLLTSCLDGLGGNSNTPEKNVEFQDVIVEKRYGVKLPSYMRKTKELNDDASLQYMNTLKETYCIIIDEPTQEFIDTFKRIDEYDDSVSVVQNYQEVQIGSFLESIKDFTISEVKKLKVHGLSSLTQEGVGEVDGHKIAYSFSFIEGKETIYMIICWTLNSRKNRYKATFQKVFDSFFEVK</sequence>
<dbReference type="EMBL" id="JBHULH010000004">
    <property type="protein sequence ID" value="MFD2567539.1"/>
    <property type="molecule type" value="Genomic_DNA"/>
</dbReference>
<dbReference type="Proteomes" id="UP001597508">
    <property type="component" value="Unassembled WGS sequence"/>
</dbReference>
<accession>A0ABW5LUD8</accession>
<feature type="chain" id="PRO_5046290947" description="Lipoprotein" evidence="1">
    <location>
        <begin position="23"/>
        <end position="191"/>
    </location>
</feature>
<organism evidence="2 3">
    <name type="scientific">Pseudotenacibaculum haliotis</name>
    <dbReference type="NCBI Taxonomy" id="1862138"/>
    <lineage>
        <taxon>Bacteria</taxon>
        <taxon>Pseudomonadati</taxon>
        <taxon>Bacteroidota</taxon>
        <taxon>Flavobacteriia</taxon>
        <taxon>Flavobacteriales</taxon>
        <taxon>Flavobacteriaceae</taxon>
        <taxon>Pseudotenacibaculum</taxon>
    </lineage>
</organism>
<feature type="signal peptide" evidence="1">
    <location>
        <begin position="1"/>
        <end position="22"/>
    </location>
</feature>
<proteinExistence type="predicted"/>
<evidence type="ECO:0008006" key="4">
    <source>
        <dbReference type="Google" id="ProtNLM"/>
    </source>
</evidence>
<dbReference type="PROSITE" id="PS51257">
    <property type="entry name" value="PROKAR_LIPOPROTEIN"/>
    <property type="match status" value="1"/>
</dbReference>
<name>A0ABW5LUD8_9FLAO</name>
<comment type="caution">
    <text evidence="2">The sequence shown here is derived from an EMBL/GenBank/DDBJ whole genome shotgun (WGS) entry which is preliminary data.</text>
</comment>
<reference evidence="3" key="1">
    <citation type="journal article" date="2019" name="Int. J. Syst. Evol. Microbiol.">
        <title>The Global Catalogue of Microorganisms (GCM) 10K type strain sequencing project: providing services to taxonomists for standard genome sequencing and annotation.</title>
        <authorList>
            <consortium name="The Broad Institute Genomics Platform"/>
            <consortium name="The Broad Institute Genome Sequencing Center for Infectious Disease"/>
            <person name="Wu L."/>
            <person name="Ma J."/>
        </authorList>
    </citation>
    <scope>NUCLEOTIDE SEQUENCE [LARGE SCALE GENOMIC DNA]</scope>
    <source>
        <strain evidence="3">KCTC 52127</strain>
    </source>
</reference>
<dbReference type="Gene3D" id="3.40.1000.10">
    <property type="entry name" value="Mog1/PsbP, alpha/beta/alpha sandwich"/>
    <property type="match status" value="1"/>
</dbReference>
<keyword evidence="1" id="KW-0732">Signal</keyword>
<evidence type="ECO:0000256" key="1">
    <source>
        <dbReference type="SAM" id="SignalP"/>
    </source>
</evidence>
<evidence type="ECO:0000313" key="3">
    <source>
        <dbReference type="Proteomes" id="UP001597508"/>
    </source>
</evidence>
<gene>
    <name evidence="2" type="ORF">ACFSRZ_09165</name>
</gene>
<keyword evidence="3" id="KW-1185">Reference proteome</keyword>